<proteinExistence type="predicted"/>
<keyword evidence="1" id="KW-0812">Transmembrane</keyword>
<protein>
    <submittedName>
        <fullName evidence="2">Putative membrane protein</fullName>
    </submittedName>
</protein>
<dbReference type="KEGG" id="mfi:DSM1535_0417"/>
<evidence type="ECO:0000313" key="2">
    <source>
        <dbReference type="EMBL" id="CEA12779.1"/>
    </source>
</evidence>
<dbReference type="AlphaFoldDB" id="A0A090I1R5"/>
<feature type="transmembrane region" description="Helical" evidence="1">
    <location>
        <begin position="24"/>
        <end position="43"/>
    </location>
</feature>
<dbReference type="EMBL" id="LN515531">
    <property type="protein sequence ID" value="CEA12779.1"/>
    <property type="molecule type" value="Genomic_DNA"/>
</dbReference>
<dbReference type="RefSeq" id="WP_048072080.1">
    <property type="nucleotide sequence ID" value="NZ_JARVXG010000051.1"/>
</dbReference>
<reference evidence="2" key="1">
    <citation type="submission" date="2014-08" db="EMBL/GenBank/DDBJ databases">
        <authorList>
            <person name="Wibberg D."/>
        </authorList>
    </citation>
    <scope>NUCLEOTIDE SEQUENCE</scope>
</reference>
<sequence length="76" mass="8631">MAEEETKPEETKTEGLENNKRNAVLQEISLWVLIFIVYLGDAISRDQSITPLGLVLILAAVARLYIKVKFPQFQLN</sequence>
<keyword evidence="1" id="KW-0472">Membrane</keyword>
<keyword evidence="1" id="KW-1133">Transmembrane helix</keyword>
<organism evidence="2">
    <name type="scientific">Methanobacterium formicicum</name>
    <dbReference type="NCBI Taxonomy" id="2162"/>
    <lineage>
        <taxon>Archaea</taxon>
        <taxon>Methanobacteriati</taxon>
        <taxon>Methanobacteriota</taxon>
        <taxon>Methanomada group</taxon>
        <taxon>Methanobacteria</taxon>
        <taxon>Methanobacteriales</taxon>
        <taxon>Methanobacteriaceae</taxon>
        <taxon>Methanobacterium</taxon>
    </lineage>
</organism>
<feature type="transmembrane region" description="Helical" evidence="1">
    <location>
        <begin position="49"/>
        <end position="66"/>
    </location>
</feature>
<accession>A0A090I1R5</accession>
<evidence type="ECO:0000256" key="1">
    <source>
        <dbReference type="SAM" id="Phobius"/>
    </source>
</evidence>
<dbReference type="PATRIC" id="fig|2162.9.peg.434"/>
<gene>
    <name evidence="2" type="ORF">DSM1535_0417</name>
</gene>
<name>A0A090I1R5_METFO</name>